<name>W2JB67_PHYNI</name>
<dbReference type="VEuPathDB" id="FungiDB:PPTG_02199"/>
<evidence type="ECO:0008006" key="3">
    <source>
        <dbReference type="Google" id="ProtNLM"/>
    </source>
</evidence>
<dbReference type="AlphaFoldDB" id="W2JB67"/>
<dbReference type="Proteomes" id="UP000053864">
    <property type="component" value="Unassembled WGS sequence"/>
</dbReference>
<dbReference type="EMBL" id="KI672117">
    <property type="protein sequence ID" value="ETL43691.1"/>
    <property type="molecule type" value="Genomic_DNA"/>
</dbReference>
<evidence type="ECO:0000313" key="2">
    <source>
        <dbReference type="Proteomes" id="UP000053864"/>
    </source>
</evidence>
<protein>
    <recommendedName>
        <fullName evidence="3">RxLR effector protein</fullName>
    </recommendedName>
</protein>
<gene>
    <name evidence="1" type="ORF">L916_05866</name>
</gene>
<organism evidence="1 2">
    <name type="scientific">Phytophthora nicotianae</name>
    <name type="common">Potato buckeye rot agent</name>
    <name type="synonym">Phytophthora parasitica</name>
    <dbReference type="NCBI Taxonomy" id="4792"/>
    <lineage>
        <taxon>Eukaryota</taxon>
        <taxon>Sar</taxon>
        <taxon>Stramenopiles</taxon>
        <taxon>Oomycota</taxon>
        <taxon>Peronosporomycetes</taxon>
        <taxon>Peronosporales</taxon>
        <taxon>Peronosporaceae</taxon>
        <taxon>Phytophthora</taxon>
    </lineage>
</organism>
<proteinExistence type="predicted"/>
<sequence>MGKDANYRDKVFQRWKNYGHTVDSVTEKRVPDSLIDAFEIYLDLRKSTGKVFGDRRPLVEPR</sequence>
<accession>W2JB67</accession>
<reference evidence="1 2" key="1">
    <citation type="submission" date="2013-11" db="EMBL/GenBank/DDBJ databases">
        <title>The Genome Sequence of Phytophthora parasitica CJ05E6.</title>
        <authorList>
            <consortium name="The Broad Institute Genomics Platform"/>
            <person name="Russ C."/>
            <person name="Tyler B."/>
            <person name="Panabieres F."/>
            <person name="Shan W."/>
            <person name="Tripathy S."/>
            <person name="Grunwald N."/>
            <person name="Machado M."/>
            <person name="Johnson C.S."/>
            <person name="Arredondo F."/>
            <person name="Hong C."/>
            <person name="Coffey M."/>
            <person name="Young S.K."/>
            <person name="Zeng Q."/>
            <person name="Gargeya S."/>
            <person name="Fitzgerald M."/>
            <person name="Abouelleil A."/>
            <person name="Alvarado L."/>
            <person name="Chapman S.B."/>
            <person name="Gainer-Dewar J."/>
            <person name="Goldberg J."/>
            <person name="Griggs A."/>
            <person name="Gujja S."/>
            <person name="Hansen M."/>
            <person name="Howarth C."/>
            <person name="Imamovic A."/>
            <person name="Ireland A."/>
            <person name="Larimer J."/>
            <person name="McCowan C."/>
            <person name="Murphy C."/>
            <person name="Pearson M."/>
            <person name="Poon T.W."/>
            <person name="Priest M."/>
            <person name="Roberts A."/>
            <person name="Saif S."/>
            <person name="Shea T."/>
            <person name="Sykes S."/>
            <person name="Wortman J."/>
            <person name="Nusbaum C."/>
            <person name="Birren B."/>
        </authorList>
    </citation>
    <scope>NUCLEOTIDE SEQUENCE [LARGE SCALE GENOMIC DNA]</scope>
    <source>
        <strain evidence="1 2">CJ05E6</strain>
    </source>
</reference>
<evidence type="ECO:0000313" key="1">
    <source>
        <dbReference type="EMBL" id="ETL43691.1"/>
    </source>
</evidence>